<keyword evidence="3" id="KW-1185">Reference proteome</keyword>
<dbReference type="AlphaFoldDB" id="A0A1L4BQD6"/>
<dbReference type="InterPro" id="IPR000073">
    <property type="entry name" value="AB_hydrolase_1"/>
</dbReference>
<dbReference type="EMBL" id="CP016796">
    <property type="protein sequence ID" value="API86053.1"/>
    <property type="molecule type" value="Genomic_DNA"/>
</dbReference>
<gene>
    <name evidence="2" type="ORF">F7310_01185</name>
</gene>
<dbReference type="InterPro" id="IPR000639">
    <property type="entry name" value="Epox_hydrolase-like"/>
</dbReference>
<dbReference type="STRING" id="573570.F7310_01185"/>
<accession>A0A1L4BQD6</accession>
<dbReference type="InterPro" id="IPR029058">
    <property type="entry name" value="AB_hydrolase_fold"/>
</dbReference>
<protein>
    <recommendedName>
        <fullName evidence="1">AB hydrolase-1 domain-containing protein</fullName>
    </recommendedName>
</protein>
<dbReference type="InterPro" id="IPR050471">
    <property type="entry name" value="AB_hydrolase"/>
</dbReference>
<sequence>MPKARVNYIDMYYEEKGCGHPIILIGGFGADHKAWGEFANKLALDYKVIVFDNRGAGQTDCPDEPYSIAQMAKDVKSLCNYLDIEKAIVIGSSMGGFIAQQLVHDYPEICEKLVILNSATKTSKHYSVFMQSFYEVLSARAVPPEVATRLFLPWIYSDDFLISDLKIEKLVELVITNPHPFSLIGFKNQRCAVEGFDSKRWVSKIEVPTLVVASEKDIIFYESDVRALCELIKNAEYYRFKNTGHLPHIERPSELLSVVVDFISD</sequence>
<dbReference type="PANTHER" id="PTHR43433">
    <property type="entry name" value="HYDROLASE, ALPHA/BETA FOLD FAMILY PROTEIN"/>
    <property type="match status" value="1"/>
</dbReference>
<dbReference type="Proteomes" id="UP000184222">
    <property type="component" value="Chromosome"/>
</dbReference>
<dbReference type="OrthoDB" id="7057597at2"/>
<dbReference type="PANTHER" id="PTHR43433:SF1">
    <property type="entry name" value="BLL5160 PROTEIN"/>
    <property type="match status" value="1"/>
</dbReference>
<name>A0A1L4BQD6_9GAMM</name>
<dbReference type="Gene3D" id="3.40.50.1820">
    <property type="entry name" value="alpha/beta hydrolase"/>
    <property type="match status" value="1"/>
</dbReference>
<evidence type="ECO:0000313" key="3">
    <source>
        <dbReference type="Proteomes" id="UP000184222"/>
    </source>
</evidence>
<feature type="domain" description="AB hydrolase-1" evidence="1">
    <location>
        <begin position="21"/>
        <end position="252"/>
    </location>
</feature>
<proteinExistence type="predicted"/>
<dbReference type="RefSeq" id="WP_072711252.1">
    <property type="nucleotide sequence ID" value="NZ_CP016796.1"/>
</dbReference>
<organism evidence="2 3">
    <name type="scientific">Francisella uliginis</name>
    <dbReference type="NCBI Taxonomy" id="573570"/>
    <lineage>
        <taxon>Bacteria</taxon>
        <taxon>Pseudomonadati</taxon>
        <taxon>Pseudomonadota</taxon>
        <taxon>Gammaproteobacteria</taxon>
        <taxon>Thiotrichales</taxon>
        <taxon>Francisellaceae</taxon>
        <taxon>Francisella</taxon>
    </lineage>
</organism>
<dbReference type="PRINTS" id="PR00111">
    <property type="entry name" value="ABHYDROLASE"/>
</dbReference>
<reference evidence="2 3" key="1">
    <citation type="journal article" date="2016" name="Appl. Environ. Microbiol.">
        <title>Whole genome relationships among Francisella bacteria of diverse origin define new species and provide specific regions for detection.</title>
        <authorList>
            <person name="Challacombe J.F."/>
            <person name="Petersen J.M."/>
            <person name="Gallegos-Graves V."/>
            <person name="Hodge D."/>
            <person name="Pillai S."/>
            <person name="Kuske C.R."/>
        </authorList>
    </citation>
    <scope>NUCLEOTIDE SEQUENCE [LARGE SCALE GENOMIC DNA]</scope>
    <source>
        <strain evidence="3">TX07-7310</strain>
    </source>
</reference>
<dbReference type="PRINTS" id="PR00412">
    <property type="entry name" value="EPOXHYDRLASE"/>
</dbReference>
<dbReference type="SUPFAM" id="SSF53474">
    <property type="entry name" value="alpha/beta-Hydrolases"/>
    <property type="match status" value="1"/>
</dbReference>
<dbReference type="KEGG" id="frx:F7310_01185"/>
<evidence type="ECO:0000259" key="1">
    <source>
        <dbReference type="Pfam" id="PF00561"/>
    </source>
</evidence>
<evidence type="ECO:0000313" key="2">
    <source>
        <dbReference type="EMBL" id="API86053.1"/>
    </source>
</evidence>
<dbReference type="GO" id="GO:0003824">
    <property type="term" value="F:catalytic activity"/>
    <property type="evidence" value="ECO:0007669"/>
    <property type="project" value="InterPro"/>
</dbReference>
<dbReference type="Pfam" id="PF00561">
    <property type="entry name" value="Abhydrolase_1"/>
    <property type="match status" value="1"/>
</dbReference>